<accession>A0A1D2JFE0</accession>
<protein>
    <submittedName>
        <fullName evidence="1">Uncharacterized protein</fullName>
    </submittedName>
</protein>
<name>A0A1D2JFE0_PARBR</name>
<proteinExistence type="predicted"/>
<dbReference type="AlphaFoldDB" id="A0A1D2JFE0"/>
<dbReference type="Proteomes" id="UP000242814">
    <property type="component" value="Unassembled WGS sequence"/>
</dbReference>
<sequence>MDLCSLEGIYHRTDDSAQRKMAGGGGGRGLKGRSEKKVGPVSIMLSTISFRLRNPDLSMPHSALSSPARQLRMPWPFRDCEEWTDVISWLLFLISPFAWSLAKVKEDARLRLELRTRFVRSRRGDELGVLSGRMGINCRDPTGNR</sequence>
<dbReference type="EMBL" id="LZYO01000127">
    <property type="protein sequence ID" value="ODH30173.1"/>
    <property type="molecule type" value="Genomic_DNA"/>
</dbReference>
<gene>
    <name evidence="1" type="ORF">ACO22_03623</name>
</gene>
<evidence type="ECO:0000313" key="2">
    <source>
        <dbReference type="Proteomes" id="UP000242814"/>
    </source>
</evidence>
<evidence type="ECO:0000313" key="1">
    <source>
        <dbReference type="EMBL" id="ODH30173.1"/>
    </source>
</evidence>
<organism evidence="1 2">
    <name type="scientific">Paracoccidioides brasiliensis</name>
    <dbReference type="NCBI Taxonomy" id="121759"/>
    <lineage>
        <taxon>Eukaryota</taxon>
        <taxon>Fungi</taxon>
        <taxon>Dikarya</taxon>
        <taxon>Ascomycota</taxon>
        <taxon>Pezizomycotina</taxon>
        <taxon>Eurotiomycetes</taxon>
        <taxon>Eurotiomycetidae</taxon>
        <taxon>Onygenales</taxon>
        <taxon>Ajellomycetaceae</taxon>
        <taxon>Paracoccidioides</taxon>
    </lineage>
</organism>
<reference evidence="1 2" key="1">
    <citation type="submission" date="2016-06" db="EMBL/GenBank/DDBJ databases">
        <authorList>
            <person name="Kjaerup R.B."/>
            <person name="Dalgaard T.S."/>
            <person name="Juul-Madsen H.R."/>
        </authorList>
    </citation>
    <scope>NUCLEOTIDE SEQUENCE [LARGE SCALE GENOMIC DNA]</scope>
    <source>
        <strain evidence="1 2">Pb300</strain>
    </source>
</reference>
<comment type="caution">
    <text evidence="1">The sequence shown here is derived from an EMBL/GenBank/DDBJ whole genome shotgun (WGS) entry which is preliminary data.</text>
</comment>